<dbReference type="HOGENOM" id="CLU_079104_0_0_1"/>
<evidence type="ECO:0000259" key="3">
    <source>
        <dbReference type="Pfam" id="PF05368"/>
    </source>
</evidence>
<dbReference type="RefSeq" id="XP_016255889.1">
    <property type="nucleotide sequence ID" value="XM_016388961.1"/>
</dbReference>
<dbReference type="VEuPathDB" id="FungiDB:PV07_02358"/>
<evidence type="ECO:0000256" key="1">
    <source>
        <dbReference type="ARBA" id="ARBA00022857"/>
    </source>
</evidence>
<organism evidence="4 5">
    <name type="scientific">Cladophialophora immunda</name>
    <dbReference type="NCBI Taxonomy" id="569365"/>
    <lineage>
        <taxon>Eukaryota</taxon>
        <taxon>Fungi</taxon>
        <taxon>Dikarya</taxon>
        <taxon>Ascomycota</taxon>
        <taxon>Pezizomycotina</taxon>
        <taxon>Eurotiomycetes</taxon>
        <taxon>Chaetothyriomycetidae</taxon>
        <taxon>Chaetothyriales</taxon>
        <taxon>Herpotrichiellaceae</taxon>
        <taxon>Cladophialophora</taxon>
    </lineage>
</organism>
<dbReference type="PANTHER" id="PTHR47706">
    <property type="entry name" value="NMRA-LIKE FAMILY PROTEIN"/>
    <property type="match status" value="1"/>
</dbReference>
<reference evidence="4 5" key="1">
    <citation type="submission" date="2015-01" db="EMBL/GenBank/DDBJ databases">
        <title>The Genome Sequence of Cladophialophora immunda CBS83496.</title>
        <authorList>
            <consortium name="The Broad Institute Genomics Platform"/>
            <person name="Cuomo C."/>
            <person name="de Hoog S."/>
            <person name="Gorbushina A."/>
            <person name="Stielow B."/>
            <person name="Teixiera M."/>
            <person name="Abouelleil A."/>
            <person name="Chapman S.B."/>
            <person name="Priest M."/>
            <person name="Young S.K."/>
            <person name="Wortman J."/>
            <person name="Nusbaum C."/>
            <person name="Birren B."/>
        </authorList>
    </citation>
    <scope>NUCLEOTIDE SEQUENCE [LARGE SCALE GENOMIC DNA]</scope>
    <source>
        <strain evidence="4 5">CBS 83496</strain>
    </source>
</reference>
<dbReference type="STRING" id="569365.A0A0D2CX62"/>
<evidence type="ECO:0000313" key="5">
    <source>
        <dbReference type="Proteomes" id="UP000054466"/>
    </source>
</evidence>
<dbReference type="InterPro" id="IPR051609">
    <property type="entry name" value="NmrA/Isoflavone_reductase-like"/>
</dbReference>
<protein>
    <recommendedName>
        <fullName evidence="3">NmrA-like domain-containing protein</fullName>
    </recommendedName>
</protein>
<dbReference type="AlphaFoldDB" id="A0A0D2CX62"/>
<keyword evidence="2" id="KW-0560">Oxidoreductase</keyword>
<evidence type="ECO:0000256" key="2">
    <source>
        <dbReference type="ARBA" id="ARBA00023002"/>
    </source>
</evidence>
<dbReference type="Pfam" id="PF05368">
    <property type="entry name" value="NmrA"/>
    <property type="match status" value="1"/>
</dbReference>
<name>A0A0D2CX62_9EURO</name>
<sequence length="304" mass="34088">MSGRLGHLLAFAALRRGLQVRGLGRSPGAVKADLACSLESFITTTAYYDVPALRRAVTGVDAVICAYSPTPQMYLEAQLLLLREAENAGVKIFHAQTWNLNWHGIQFGDMEYYDAQISFCRQVELTSKIRPVYVFSGVFGEQLWGPLSGTFPTKRSDGTCTIDYWGAGNTKYPWTSMKNCAEFSIELLTTEKDVVDGKGGFFFVRSGYNTVREFAEVYERLKQVKVELIRKGSSEDLHAKVQELRRTNSPRRHCKWLGLLVADLAEQGKWSIGDYKVFENIQVDTIEDIIQEIDPEACGTTKAA</sequence>
<keyword evidence="1" id="KW-0521">NADP</keyword>
<gene>
    <name evidence="4" type="ORF">PV07_02358</name>
</gene>
<dbReference type="PANTHER" id="PTHR47706:SF9">
    <property type="entry name" value="NMRA-LIKE DOMAIN-CONTAINING PROTEIN-RELATED"/>
    <property type="match status" value="1"/>
</dbReference>
<proteinExistence type="predicted"/>
<dbReference type="OrthoDB" id="419598at2759"/>
<accession>A0A0D2CX62</accession>
<dbReference type="SUPFAM" id="SSF51735">
    <property type="entry name" value="NAD(P)-binding Rossmann-fold domains"/>
    <property type="match status" value="1"/>
</dbReference>
<dbReference type="InterPro" id="IPR036291">
    <property type="entry name" value="NAD(P)-bd_dom_sf"/>
</dbReference>
<evidence type="ECO:0000313" key="4">
    <source>
        <dbReference type="EMBL" id="KIW35673.1"/>
    </source>
</evidence>
<keyword evidence="5" id="KW-1185">Reference proteome</keyword>
<dbReference type="Gene3D" id="3.40.50.720">
    <property type="entry name" value="NAD(P)-binding Rossmann-like Domain"/>
    <property type="match status" value="1"/>
</dbReference>
<dbReference type="GO" id="GO:0016491">
    <property type="term" value="F:oxidoreductase activity"/>
    <property type="evidence" value="ECO:0007669"/>
    <property type="project" value="UniProtKB-KW"/>
</dbReference>
<dbReference type="EMBL" id="KN847040">
    <property type="protein sequence ID" value="KIW35673.1"/>
    <property type="molecule type" value="Genomic_DNA"/>
</dbReference>
<dbReference type="GeneID" id="27341552"/>
<dbReference type="InterPro" id="IPR008030">
    <property type="entry name" value="NmrA-like"/>
</dbReference>
<feature type="domain" description="NmrA-like" evidence="3">
    <location>
        <begin position="2"/>
        <end position="222"/>
    </location>
</feature>
<dbReference type="Proteomes" id="UP000054466">
    <property type="component" value="Unassembled WGS sequence"/>
</dbReference>